<sequence>MMKCIAIDDEPVALRILSEYCCRIGDLEIHTYTNPEKGMEQVRKIKPDLLFLDIEMGEMNGIDLARSLPDGVFLIFTTAYAQYAVEGFELNAVDYLQKPFTFSRFEKALQKVSQLKSLYELERSQTSRKDEIDLMVEYKHVTVNWNDILYLEAMDNYVRIYLYSAKPLLPQMSLKTILSLLPAGKFVRVHKSYVIPLSRIARYTRSQVWLKQVEQPIPIGRTYVDHFLQLHKKKEV</sequence>
<dbReference type="PROSITE" id="PS50110">
    <property type="entry name" value="RESPONSE_REGULATORY"/>
    <property type="match status" value="1"/>
</dbReference>
<dbReference type="SMART" id="SM00448">
    <property type="entry name" value="REC"/>
    <property type="match status" value="1"/>
</dbReference>
<dbReference type="PANTHER" id="PTHR37299:SF1">
    <property type="entry name" value="STAGE 0 SPORULATION PROTEIN A HOMOLOG"/>
    <property type="match status" value="1"/>
</dbReference>
<dbReference type="InterPro" id="IPR001789">
    <property type="entry name" value="Sig_transdc_resp-reg_receiver"/>
</dbReference>
<dbReference type="InterPro" id="IPR046947">
    <property type="entry name" value="LytR-like"/>
</dbReference>
<keyword evidence="1" id="KW-0597">Phosphoprotein</keyword>
<gene>
    <name evidence="4" type="ORF">MUN53_13390</name>
</gene>
<keyword evidence="4" id="KW-0238">DNA-binding</keyword>
<proteinExistence type="predicted"/>
<reference evidence="4 5" key="1">
    <citation type="submission" date="2022-03" db="EMBL/GenBank/DDBJ databases">
        <title>Parabacteroides sp. nov. isolated from swine feces.</title>
        <authorList>
            <person name="Bak J.E."/>
        </authorList>
    </citation>
    <scope>NUCLEOTIDE SEQUENCE [LARGE SCALE GENOMIC DNA]</scope>
    <source>
        <strain evidence="4 5">AGMB00274</strain>
    </source>
</reference>
<dbReference type="InterPro" id="IPR011006">
    <property type="entry name" value="CheY-like_superfamily"/>
</dbReference>
<dbReference type="PANTHER" id="PTHR37299">
    <property type="entry name" value="TRANSCRIPTIONAL REGULATOR-RELATED"/>
    <property type="match status" value="1"/>
</dbReference>
<feature type="domain" description="HTH LytTR-type" evidence="3">
    <location>
        <begin position="141"/>
        <end position="233"/>
    </location>
</feature>
<dbReference type="InterPro" id="IPR007492">
    <property type="entry name" value="LytTR_DNA-bd_dom"/>
</dbReference>
<name>A0ABT0C3Y3_9BACT</name>
<feature type="domain" description="Response regulatory" evidence="2">
    <location>
        <begin position="3"/>
        <end position="113"/>
    </location>
</feature>
<dbReference type="RefSeq" id="WP_243325997.1">
    <property type="nucleotide sequence ID" value="NZ_JAKZMM010000038.1"/>
</dbReference>
<comment type="caution">
    <text evidence="4">The sequence shown here is derived from an EMBL/GenBank/DDBJ whole genome shotgun (WGS) entry which is preliminary data.</text>
</comment>
<dbReference type="Gene3D" id="2.40.50.1020">
    <property type="entry name" value="LytTr DNA-binding domain"/>
    <property type="match status" value="1"/>
</dbReference>
<accession>A0ABT0C3Y3</accession>
<dbReference type="EMBL" id="JAKZMM010000038">
    <property type="protein sequence ID" value="MCJ2381590.1"/>
    <property type="molecule type" value="Genomic_DNA"/>
</dbReference>
<evidence type="ECO:0000256" key="1">
    <source>
        <dbReference type="PROSITE-ProRule" id="PRU00169"/>
    </source>
</evidence>
<protein>
    <submittedName>
        <fullName evidence="4">LytTR family DNA-binding domain-containing protein</fullName>
    </submittedName>
</protein>
<evidence type="ECO:0000313" key="5">
    <source>
        <dbReference type="Proteomes" id="UP001165444"/>
    </source>
</evidence>
<organism evidence="4 5">
    <name type="scientific">Parabacteroides faecalis</name>
    <dbReference type="NCBI Taxonomy" id="2924040"/>
    <lineage>
        <taxon>Bacteria</taxon>
        <taxon>Pseudomonadati</taxon>
        <taxon>Bacteroidota</taxon>
        <taxon>Bacteroidia</taxon>
        <taxon>Bacteroidales</taxon>
        <taxon>Tannerellaceae</taxon>
        <taxon>Parabacteroides</taxon>
    </lineage>
</organism>
<feature type="modified residue" description="4-aspartylphosphate" evidence="1">
    <location>
        <position position="53"/>
    </location>
</feature>
<dbReference type="Proteomes" id="UP001165444">
    <property type="component" value="Unassembled WGS sequence"/>
</dbReference>
<dbReference type="SMART" id="SM00850">
    <property type="entry name" value="LytTR"/>
    <property type="match status" value="1"/>
</dbReference>
<evidence type="ECO:0000313" key="4">
    <source>
        <dbReference type="EMBL" id="MCJ2381590.1"/>
    </source>
</evidence>
<evidence type="ECO:0000259" key="2">
    <source>
        <dbReference type="PROSITE" id="PS50110"/>
    </source>
</evidence>
<dbReference type="Gene3D" id="3.40.50.2300">
    <property type="match status" value="1"/>
</dbReference>
<dbReference type="PROSITE" id="PS50930">
    <property type="entry name" value="HTH_LYTTR"/>
    <property type="match status" value="1"/>
</dbReference>
<evidence type="ECO:0000259" key="3">
    <source>
        <dbReference type="PROSITE" id="PS50930"/>
    </source>
</evidence>
<dbReference type="Pfam" id="PF04397">
    <property type="entry name" value="LytTR"/>
    <property type="match status" value="1"/>
</dbReference>
<dbReference type="GO" id="GO:0003677">
    <property type="term" value="F:DNA binding"/>
    <property type="evidence" value="ECO:0007669"/>
    <property type="project" value="UniProtKB-KW"/>
</dbReference>
<dbReference type="Pfam" id="PF00072">
    <property type="entry name" value="Response_reg"/>
    <property type="match status" value="1"/>
</dbReference>
<dbReference type="SUPFAM" id="SSF52172">
    <property type="entry name" value="CheY-like"/>
    <property type="match status" value="1"/>
</dbReference>
<keyword evidence="5" id="KW-1185">Reference proteome</keyword>